<keyword evidence="2" id="KW-1185">Reference proteome</keyword>
<comment type="caution">
    <text evidence="1">The sequence shown here is derived from an EMBL/GenBank/DDBJ whole genome shotgun (WGS) entry which is preliminary data.</text>
</comment>
<gene>
    <name evidence="1" type="ORF">J3492_08995</name>
</gene>
<evidence type="ECO:0000313" key="2">
    <source>
        <dbReference type="Proteomes" id="UP000664554"/>
    </source>
</evidence>
<evidence type="ECO:0008006" key="3">
    <source>
        <dbReference type="Google" id="ProtNLM"/>
    </source>
</evidence>
<dbReference type="EMBL" id="JAGBKM010000015">
    <property type="protein sequence ID" value="MBO1531349.1"/>
    <property type="molecule type" value="Genomic_DNA"/>
</dbReference>
<dbReference type="Proteomes" id="UP000664554">
    <property type="component" value="Unassembled WGS sequence"/>
</dbReference>
<reference evidence="1 2" key="1">
    <citation type="submission" date="2021-03" db="EMBL/GenBank/DDBJ databases">
        <authorList>
            <person name="Shang D.-D."/>
            <person name="Du Z.-J."/>
            <person name="Chen G.-J."/>
        </authorList>
    </citation>
    <scope>NUCLEOTIDE SEQUENCE [LARGE SCALE GENOMIC DNA]</scope>
    <source>
        <strain evidence="1 2">F1192</strain>
    </source>
</reference>
<evidence type="ECO:0000313" key="1">
    <source>
        <dbReference type="EMBL" id="MBO1531349.1"/>
    </source>
</evidence>
<name>A0ABS3NPM6_9GAMM</name>
<sequence>MSLQNNKIKRATIFKPNQNFENERKLDLNLICLNKKNGIETSLLLDTNILIKIETVVKNGNKWKNVKEQGLDKFVTLLQRSPPRSVCPSIGFALNEMPPQNAEFSQKCYEIFFAKHLPKFVDTPNSIKSNFSNTHIKKDYGFDDLDINRKTPIFLHYASFIYLNAVYRDSRYKTPFEKFKAYLDLVVENINLISAMDLEIAKYCFSMDQDGLIDYKKDIRGNFLKIGGKRGRLAKNIEDIKKIAFNATCDVHLVDAVNISDQVGLSDVKQDTWIVTTDEKLVDIFKYFHYIHEGNTVGRIAAITRNDHHNSEYWNKVDDLSSFYRIKREKMEFKPENFKNDNVDRIVNEALEYADEVLARLAC</sequence>
<proteinExistence type="predicted"/>
<organism evidence="1 2">
    <name type="scientific">Psychrobacter coccoides</name>
    <dbReference type="NCBI Taxonomy" id="2818440"/>
    <lineage>
        <taxon>Bacteria</taxon>
        <taxon>Pseudomonadati</taxon>
        <taxon>Pseudomonadota</taxon>
        <taxon>Gammaproteobacteria</taxon>
        <taxon>Moraxellales</taxon>
        <taxon>Moraxellaceae</taxon>
        <taxon>Psychrobacter</taxon>
    </lineage>
</organism>
<protein>
    <recommendedName>
        <fullName evidence="3">DUF4935 domain-containing protein</fullName>
    </recommendedName>
</protein>
<accession>A0ABS3NPM6</accession>
<dbReference type="RefSeq" id="WP_207991723.1">
    <property type="nucleotide sequence ID" value="NZ_JAGBKM010000015.1"/>
</dbReference>